<feature type="transmembrane region" description="Helical" evidence="7">
    <location>
        <begin position="68"/>
        <end position="89"/>
    </location>
</feature>
<evidence type="ECO:0000256" key="2">
    <source>
        <dbReference type="ARBA" id="ARBA00022692"/>
    </source>
</evidence>
<proteinExistence type="predicted"/>
<dbReference type="InterPro" id="IPR003593">
    <property type="entry name" value="AAA+_ATPase"/>
</dbReference>
<protein>
    <submittedName>
        <fullName evidence="10">ABC transporter ATP-binding protein</fullName>
    </submittedName>
</protein>
<name>A0ABT6RDH0_9BACT</name>
<keyword evidence="3" id="KW-0547">Nucleotide-binding</keyword>
<reference evidence="10 11" key="1">
    <citation type="submission" date="2023-05" db="EMBL/GenBank/DDBJ databases">
        <title>Genome sequence of Pinibacter sp. MAH-24.</title>
        <authorList>
            <person name="Huq M.A."/>
        </authorList>
    </citation>
    <scope>NUCLEOTIDE SEQUENCE [LARGE SCALE GENOMIC DNA]</scope>
    <source>
        <strain evidence="10 11">MAH-24</strain>
    </source>
</reference>
<evidence type="ECO:0000256" key="6">
    <source>
        <dbReference type="ARBA" id="ARBA00023136"/>
    </source>
</evidence>
<evidence type="ECO:0000256" key="4">
    <source>
        <dbReference type="ARBA" id="ARBA00022840"/>
    </source>
</evidence>
<evidence type="ECO:0000256" key="1">
    <source>
        <dbReference type="ARBA" id="ARBA00004651"/>
    </source>
</evidence>
<dbReference type="GO" id="GO:0005524">
    <property type="term" value="F:ATP binding"/>
    <property type="evidence" value="ECO:0007669"/>
    <property type="project" value="UniProtKB-KW"/>
</dbReference>
<evidence type="ECO:0000259" key="8">
    <source>
        <dbReference type="PROSITE" id="PS50893"/>
    </source>
</evidence>
<keyword evidence="4 10" id="KW-0067">ATP-binding</keyword>
<dbReference type="PROSITE" id="PS00211">
    <property type="entry name" value="ABC_TRANSPORTER_1"/>
    <property type="match status" value="1"/>
</dbReference>
<feature type="domain" description="ABC transmembrane type-1" evidence="9">
    <location>
        <begin position="28"/>
        <end position="314"/>
    </location>
</feature>
<comment type="subcellular location">
    <subcellularLocation>
        <location evidence="1">Cell membrane</location>
        <topology evidence="1">Multi-pass membrane protein</topology>
    </subcellularLocation>
</comment>
<dbReference type="InterPro" id="IPR039421">
    <property type="entry name" value="Type_1_exporter"/>
</dbReference>
<evidence type="ECO:0000256" key="7">
    <source>
        <dbReference type="SAM" id="Phobius"/>
    </source>
</evidence>
<dbReference type="EMBL" id="JASBRG010000007">
    <property type="protein sequence ID" value="MDI3320563.1"/>
    <property type="molecule type" value="Genomic_DNA"/>
</dbReference>
<dbReference type="CDD" id="cd03228">
    <property type="entry name" value="ABCC_MRP_Like"/>
    <property type="match status" value="1"/>
</dbReference>
<feature type="transmembrane region" description="Helical" evidence="7">
    <location>
        <begin position="20"/>
        <end position="48"/>
    </location>
</feature>
<dbReference type="RefSeq" id="WP_282334659.1">
    <property type="nucleotide sequence ID" value="NZ_JASBRG010000007.1"/>
</dbReference>
<evidence type="ECO:0000256" key="3">
    <source>
        <dbReference type="ARBA" id="ARBA00022741"/>
    </source>
</evidence>
<dbReference type="Pfam" id="PF00005">
    <property type="entry name" value="ABC_tran"/>
    <property type="match status" value="1"/>
</dbReference>
<dbReference type="SMART" id="SM00382">
    <property type="entry name" value="AAA"/>
    <property type="match status" value="1"/>
</dbReference>
<dbReference type="PANTHER" id="PTHR24221:SF654">
    <property type="entry name" value="ATP-BINDING CASSETTE SUB-FAMILY B MEMBER 6"/>
    <property type="match status" value="1"/>
</dbReference>
<gene>
    <name evidence="10" type="ORF">QJ048_12305</name>
</gene>
<dbReference type="SUPFAM" id="SSF90123">
    <property type="entry name" value="ABC transporter transmembrane region"/>
    <property type="match status" value="1"/>
</dbReference>
<dbReference type="Proteomes" id="UP001226434">
    <property type="component" value="Unassembled WGS sequence"/>
</dbReference>
<organism evidence="10 11">
    <name type="scientific">Pinibacter soli</name>
    <dbReference type="NCBI Taxonomy" id="3044211"/>
    <lineage>
        <taxon>Bacteria</taxon>
        <taxon>Pseudomonadati</taxon>
        <taxon>Bacteroidota</taxon>
        <taxon>Chitinophagia</taxon>
        <taxon>Chitinophagales</taxon>
        <taxon>Chitinophagaceae</taxon>
        <taxon>Pinibacter</taxon>
    </lineage>
</organism>
<dbReference type="InterPro" id="IPR027417">
    <property type="entry name" value="P-loop_NTPase"/>
</dbReference>
<evidence type="ECO:0000259" key="9">
    <source>
        <dbReference type="PROSITE" id="PS50929"/>
    </source>
</evidence>
<comment type="caution">
    <text evidence="10">The sequence shown here is derived from an EMBL/GenBank/DDBJ whole genome shotgun (WGS) entry which is preliminary data.</text>
</comment>
<dbReference type="PANTHER" id="PTHR24221">
    <property type="entry name" value="ATP-BINDING CASSETTE SUB-FAMILY B"/>
    <property type="match status" value="1"/>
</dbReference>
<evidence type="ECO:0000256" key="5">
    <source>
        <dbReference type="ARBA" id="ARBA00022989"/>
    </source>
</evidence>
<keyword evidence="6 7" id="KW-0472">Membrane</keyword>
<dbReference type="InterPro" id="IPR017871">
    <property type="entry name" value="ABC_transporter-like_CS"/>
</dbReference>
<evidence type="ECO:0000313" key="11">
    <source>
        <dbReference type="Proteomes" id="UP001226434"/>
    </source>
</evidence>
<dbReference type="Gene3D" id="3.40.50.300">
    <property type="entry name" value="P-loop containing nucleotide triphosphate hydrolases"/>
    <property type="match status" value="1"/>
</dbReference>
<feature type="domain" description="ABC transporter" evidence="8">
    <location>
        <begin position="344"/>
        <end position="554"/>
    </location>
</feature>
<dbReference type="SUPFAM" id="SSF52540">
    <property type="entry name" value="P-loop containing nucleoside triphosphate hydrolases"/>
    <property type="match status" value="1"/>
</dbReference>
<dbReference type="Pfam" id="PF00664">
    <property type="entry name" value="ABC_membrane"/>
    <property type="match status" value="1"/>
</dbReference>
<dbReference type="PROSITE" id="PS50893">
    <property type="entry name" value="ABC_TRANSPORTER_2"/>
    <property type="match status" value="1"/>
</dbReference>
<keyword evidence="2 7" id="KW-0812">Transmembrane</keyword>
<keyword evidence="11" id="KW-1185">Reference proteome</keyword>
<dbReference type="InterPro" id="IPR003439">
    <property type="entry name" value="ABC_transporter-like_ATP-bd"/>
</dbReference>
<dbReference type="InterPro" id="IPR036640">
    <property type="entry name" value="ABC1_TM_sf"/>
</dbReference>
<accession>A0ABT6RDH0</accession>
<dbReference type="PROSITE" id="PS50929">
    <property type="entry name" value="ABC_TM1F"/>
    <property type="match status" value="1"/>
</dbReference>
<evidence type="ECO:0000313" key="10">
    <source>
        <dbReference type="EMBL" id="MDI3320563.1"/>
    </source>
</evidence>
<dbReference type="Gene3D" id="1.20.1560.10">
    <property type="entry name" value="ABC transporter type 1, transmembrane domain"/>
    <property type="match status" value="1"/>
</dbReference>
<dbReference type="InterPro" id="IPR011527">
    <property type="entry name" value="ABC1_TM_dom"/>
</dbReference>
<feature type="transmembrane region" description="Helical" evidence="7">
    <location>
        <begin position="149"/>
        <end position="166"/>
    </location>
</feature>
<sequence length="554" mass="62328">MKLIIKHIFKALTKEERKQLWSMIFPDILLSLLDIGFMAVLVWLTAIYAGANNASVEVLDNFFGKNSLWPIAIFLILFITKNAFAGLVLTQQFQFIYKVALRISRSNLINYFHSDYAEHVQTAPAIYVRKVSQEPIEFCYYVLRSFQQMIAQVILILVTIIAVLLYSPVIFLLLLIVLLPPIIMCSSLMKRKVDNVKKVVKKNSEQSLQYLYEALAAFVESNVYNAQSFFTERYVNHQQLMNEGLASQQSIQALPSRFIEAFAVAGLFILIVINKTLSGTVHLEVVTLGAFIAAAYKIIPGAVKILNSIGQIKAYEFTIHPITQQPEKAGVNDDEPLEKGIQHVEFENVSFAYRPSMPLLSYFNLSLYCGDMVGIHGLSGKGKTTVVNLLLGFLSQSSGSISINGVATTTEDRKKIRHLIAYVKQHPFLFNDSIWNNITLGREQGENAEVETVLHATSMQQIASTGFDAQQIHIADAGRDLSGGQRQRITIARALYRNADLIILDEPFKELDEASEIKLLNYFQELASQGKIIILITHNKSSLHWCNKVVEIEE</sequence>
<keyword evidence="5 7" id="KW-1133">Transmembrane helix</keyword>